<dbReference type="PaxDb" id="4097-A0A1S3Y3D7"/>
<organism evidence="3">
    <name type="scientific">Nicotiana tabacum</name>
    <name type="common">Common tobacco</name>
    <dbReference type="NCBI Taxonomy" id="4097"/>
    <lineage>
        <taxon>Eukaryota</taxon>
        <taxon>Viridiplantae</taxon>
        <taxon>Streptophyta</taxon>
        <taxon>Embryophyta</taxon>
        <taxon>Tracheophyta</taxon>
        <taxon>Spermatophyta</taxon>
        <taxon>Magnoliopsida</taxon>
        <taxon>eudicotyledons</taxon>
        <taxon>Gunneridae</taxon>
        <taxon>Pentapetalae</taxon>
        <taxon>asterids</taxon>
        <taxon>lamiids</taxon>
        <taxon>Solanales</taxon>
        <taxon>Solanaceae</taxon>
        <taxon>Nicotianoideae</taxon>
        <taxon>Nicotianeae</taxon>
        <taxon>Nicotiana</taxon>
    </lineage>
</organism>
<dbReference type="PANTHER" id="PTHR47935">
    <property type="entry name" value="PENTATRICOPEPTIDE REPEAT-CONTAINING PROTEIN MRL1, CHLOROPLASTIC"/>
    <property type="match status" value="1"/>
</dbReference>
<proteinExistence type="predicted"/>
<feature type="repeat" description="PPR" evidence="2">
    <location>
        <begin position="81"/>
        <end position="115"/>
    </location>
</feature>
<dbReference type="Pfam" id="PF13041">
    <property type="entry name" value="PPR_2"/>
    <property type="match status" value="1"/>
</dbReference>
<protein>
    <submittedName>
        <fullName evidence="3">Pentatricopeptide repeat-containing protein MRL1, chloroplastic-like isoform X1</fullName>
    </submittedName>
</protein>
<evidence type="ECO:0000256" key="2">
    <source>
        <dbReference type="PROSITE-ProRule" id="PRU00708"/>
    </source>
</evidence>
<dbReference type="Gene3D" id="1.25.40.10">
    <property type="entry name" value="Tetratricopeptide repeat domain"/>
    <property type="match status" value="2"/>
</dbReference>
<dbReference type="PROSITE" id="PS51375">
    <property type="entry name" value="PPR"/>
    <property type="match status" value="4"/>
</dbReference>
<dbReference type="OMA" id="NFSGKLC"/>
<dbReference type="InterPro" id="IPR053303">
    <property type="entry name" value="Chloroplast_PPR"/>
</dbReference>
<feature type="repeat" description="PPR" evidence="2">
    <location>
        <begin position="46"/>
        <end position="80"/>
    </location>
</feature>
<dbReference type="Pfam" id="PF13812">
    <property type="entry name" value="PPR_3"/>
    <property type="match status" value="1"/>
</dbReference>
<dbReference type="AlphaFoldDB" id="A0A1S3Y3D7"/>
<feature type="repeat" description="PPR" evidence="2">
    <location>
        <begin position="145"/>
        <end position="179"/>
    </location>
</feature>
<dbReference type="InterPro" id="IPR002885">
    <property type="entry name" value="PPR_rpt"/>
</dbReference>
<reference evidence="3" key="1">
    <citation type="submission" date="2025-08" db="UniProtKB">
        <authorList>
            <consortium name="RefSeq"/>
        </authorList>
    </citation>
    <scope>IDENTIFICATION</scope>
</reference>
<accession>A0A1S3Y3D7</accession>
<dbReference type="RefSeq" id="XP_016446641.1">
    <property type="nucleotide sequence ID" value="XM_016591155.1"/>
</dbReference>
<dbReference type="STRING" id="4097.A0A1S3Y3D7"/>
<dbReference type="PANTHER" id="PTHR47935:SF1">
    <property type="entry name" value="PENTATRICOPEPTIDE REPEAT-CONTAINING PROTEIN MRL1, CHLOROPLASTIC"/>
    <property type="match status" value="1"/>
</dbReference>
<gene>
    <name evidence="3" type="primary">LOC107771712</name>
</gene>
<name>A0A1S3Y3D7_TOBAC</name>
<keyword evidence="1" id="KW-0677">Repeat</keyword>
<evidence type="ECO:0000256" key="1">
    <source>
        <dbReference type="ARBA" id="ARBA00022737"/>
    </source>
</evidence>
<sequence>MRSKNVKPDRVVFTALITACGQSGAVDRAFDVLSEMKAEARPIEPDQITIGALMKACANAGQVDRALDVYRMIDKYDIKGTAEVYTISVNCCSQNGNWDFARSIYDDMTRKDVISALVDVAGHAGKLDAAFDVLEEARTKGINVGSMSYSSLMGACSNAKNWQKALELYEDVKGVKLKPTVSMMNALVTALCKSHFS</sequence>
<evidence type="ECO:0000313" key="3">
    <source>
        <dbReference type="RefSeq" id="XP_016446641.1"/>
    </source>
</evidence>
<dbReference type="InterPro" id="IPR011990">
    <property type="entry name" value="TPR-like_helical_dom_sf"/>
</dbReference>
<dbReference type="KEGG" id="nta:107771712"/>
<dbReference type="SMR" id="A0A1S3Y3D7"/>
<dbReference type="NCBIfam" id="TIGR00756">
    <property type="entry name" value="PPR"/>
    <property type="match status" value="4"/>
</dbReference>
<dbReference type="Pfam" id="PF01535">
    <property type="entry name" value="PPR"/>
    <property type="match status" value="1"/>
</dbReference>
<dbReference type="OrthoDB" id="185373at2759"/>
<feature type="repeat" description="PPR" evidence="2">
    <location>
        <begin position="9"/>
        <end position="43"/>
    </location>
</feature>